<dbReference type="OrthoDB" id="977836at2"/>
<dbReference type="Gene3D" id="3.30.450.20">
    <property type="entry name" value="PAS domain"/>
    <property type="match status" value="1"/>
</dbReference>
<evidence type="ECO:0000313" key="1">
    <source>
        <dbReference type="EMBL" id="OHX64974.1"/>
    </source>
</evidence>
<protein>
    <submittedName>
        <fullName evidence="1">Uncharacterized protein</fullName>
    </submittedName>
</protein>
<accession>A0A1S1YVB8</accession>
<sequence length="218" mass="25073">MTEELLNYYDNSPLAVTIYKRLAPKKFEICYCNSASQDMEGLSEEEYQGKLIEDIYPNCFDIGLVDVLEKVFNCGTTEVVPFVGSNSKHSLVSKRTNRIQKLGDPFVVSVFSDDSQTYSYIKQIEKDNRKLNHALDYTSHHLRGNLSTSLGILELFDATKVSDDEKQFLLKIVKQNLENIDSKIHHLVTLLYNEVKADEKLLQKHKFNSFHLRKSKVS</sequence>
<dbReference type="RefSeq" id="WP_044224455.1">
    <property type="nucleotide sequence ID" value="NZ_JRYR02000001.1"/>
</dbReference>
<dbReference type="AlphaFoldDB" id="A0A1S1YVB8"/>
<gene>
    <name evidence="1" type="ORF">NH26_00730</name>
</gene>
<dbReference type="InterPro" id="IPR035965">
    <property type="entry name" value="PAS-like_dom_sf"/>
</dbReference>
<dbReference type="Proteomes" id="UP000179797">
    <property type="component" value="Unassembled WGS sequence"/>
</dbReference>
<evidence type="ECO:0000313" key="2">
    <source>
        <dbReference type="Proteomes" id="UP000179797"/>
    </source>
</evidence>
<dbReference type="EMBL" id="JRYR02000001">
    <property type="protein sequence ID" value="OHX64974.1"/>
    <property type="molecule type" value="Genomic_DNA"/>
</dbReference>
<comment type="caution">
    <text evidence="1">The sequence shown here is derived from an EMBL/GenBank/DDBJ whole genome shotgun (WGS) entry which is preliminary data.</text>
</comment>
<keyword evidence="2" id="KW-1185">Reference proteome</keyword>
<name>A0A1S1YVB8_FLAPC</name>
<dbReference type="SUPFAM" id="SSF55785">
    <property type="entry name" value="PYP-like sensor domain (PAS domain)"/>
    <property type="match status" value="1"/>
</dbReference>
<proteinExistence type="predicted"/>
<reference evidence="1 2" key="1">
    <citation type="journal article" date="2012" name="Int. J. Syst. Evol. Microbiol.">
        <title>Flammeovirga pacifica sp. nov., isolated from deep-sea sediment.</title>
        <authorList>
            <person name="Xu H."/>
            <person name="Fu Y."/>
            <person name="Yang N."/>
            <person name="Ding Z."/>
            <person name="Lai Q."/>
            <person name="Zeng R."/>
        </authorList>
    </citation>
    <scope>NUCLEOTIDE SEQUENCE [LARGE SCALE GENOMIC DNA]</scope>
    <source>
        <strain evidence="2">DSM 24597 / LMG 26175 / WPAGA1</strain>
    </source>
</reference>
<organism evidence="1 2">
    <name type="scientific">Flammeovirga pacifica</name>
    <dbReference type="NCBI Taxonomy" id="915059"/>
    <lineage>
        <taxon>Bacteria</taxon>
        <taxon>Pseudomonadati</taxon>
        <taxon>Bacteroidota</taxon>
        <taxon>Cytophagia</taxon>
        <taxon>Cytophagales</taxon>
        <taxon>Flammeovirgaceae</taxon>
        <taxon>Flammeovirga</taxon>
    </lineage>
</organism>